<sequence length="241" mass="26478">MVAFPQTLDDAIAQAQSATQAAIAAGYTRLQIDLLLPELKPTPVALQYLPVFSELGAGLKIFFTDAGAAALARRDWGMLSHQICSLDVAGARQTTPVEELVSPNDQVFLFVAPSTVEVSPVEQVCTVAGDRPVILLAPRLEDIGAVGIGYTARKIRERFLSTFEPCYYVRPLDQAALLRCYPSPWQIWLESDEAYTLAAEELLKPSSEKLEEILLRVGGAQAAPKRSFIEEMQRFLRALVQ</sequence>
<dbReference type="InterPro" id="IPR018962">
    <property type="entry name" value="DUF1995"/>
</dbReference>
<proteinExistence type="predicted"/>
<gene>
    <name evidence="2" type="ORF">NDI38_00705</name>
</gene>
<name>A0ABV0KCI3_9CYAN</name>
<dbReference type="Proteomes" id="UP001476950">
    <property type="component" value="Unassembled WGS sequence"/>
</dbReference>
<comment type="caution">
    <text evidence="2">The sequence shown here is derived from an EMBL/GenBank/DDBJ whole genome shotgun (WGS) entry which is preliminary data.</text>
</comment>
<protein>
    <submittedName>
        <fullName evidence="2">DUF1995 family protein</fullName>
    </submittedName>
</protein>
<reference evidence="2 3" key="1">
    <citation type="submission" date="2022-04" db="EMBL/GenBank/DDBJ databases">
        <title>Positive selection, recombination, and allopatry shape intraspecific diversity of widespread and dominant cyanobacteria.</title>
        <authorList>
            <person name="Wei J."/>
            <person name="Shu W."/>
            <person name="Hu C."/>
        </authorList>
    </citation>
    <scope>NUCLEOTIDE SEQUENCE [LARGE SCALE GENOMIC DNA]</scope>
    <source>
        <strain evidence="2 3">AS-A4</strain>
    </source>
</reference>
<evidence type="ECO:0000259" key="1">
    <source>
        <dbReference type="Pfam" id="PF09353"/>
    </source>
</evidence>
<dbReference type="RefSeq" id="WP_190453399.1">
    <property type="nucleotide sequence ID" value="NZ_JAMPLM010000001.1"/>
</dbReference>
<dbReference type="Pfam" id="PF09353">
    <property type="entry name" value="DUF1995"/>
    <property type="match status" value="1"/>
</dbReference>
<feature type="domain" description="DUF1995" evidence="1">
    <location>
        <begin position="5"/>
        <end position="212"/>
    </location>
</feature>
<dbReference type="InterPro" id="IPR053021">
    <property type="entry name" value="Chloroplast_ADK"/>
</dbReference>
<dbReference type="PANTHER" id="PTHR35509:SF1">
    <property type="entry name" value="DOMAIN PROTEIN, PUTATIVE (DUF1995)-RELATED"/>
    <property type="match status" value="1"/>
</dbReference>
<keyword evidence="3" id="KW-1185">Reference proteome</keyword>
<dbReference type="EMBL" id="JAMPLM010000001">
    <property type="protein sequence ID" value="MEP1056937.1"/>
    <property type="molecule type" value="Genomic_DNA"/>
</dbReference>
<evidence type="ECO:0000313" key="3">
    <source>
        <dbReference type="Proteomes" id="UP001476950"/>
    </source>
</evidence>
<accession>A0ABV0KCI3</accession>
<dbReference type="PANTHER" id="PTHR35509">
    <property type="entry name" value="DOMAIN PROTEIN, PUTATIVE (DUF1995)-RELATED"/>
    <property type="match status" value="1"/>
</dbReference>
<organism evidence="2 3">
    <name type="scientific">Stenomitos frigidus AS-A4</name>
    <dbReference type="NCBI Taxonomy" id="2933935"/>
    <lineage>
        <taxon>Bacteria</taxon>
        <taxon>Bacillati</taxon>
        <taxon>Cyanobacteriota</taxon>
        <taxon>Cyanophyceae</taxon>
        <taxon>Leptolyngbyales</taxon>
        <taxon>Leptolyngbyaceae</taxon>
        <taxon>Stenomitos</taxon>
    </lineage>
</organism>
<evidence type="ECO:0000313" key="2">
    <source>
        <dbReference type="EMBL" id="MEP1056937.1"/>
    </source>
</evidence>